<evidence type="ECO:0000313" key="4">
    <source>
        <dbReference type="Proteomes" id="UP000886852"/>
    </source>
</evidence>
<gene>
    <name evidence="3" type="ORF">IAC72_05670</name>
</gene>
<proteinExistence type="predicted"/>
<keyword evidence="1" id="KW-1133">Transmembrane helix</keyword>
<evidence type="ECO:0000256" key="1">
    <source>
        <dbReference type="SAM" id="Phobius"/>
    </source>
</evidence>
<reference evidence="3" key="1">
    <citation type="submission" date="2020-10" db="EMBL/GenBank/DDBJ databases">
        <authorList>
            <person name="Gilroy R."/>
        </authorList>
    </citation>
    <scope>NUCLEOTIDE SEQUENCE</scope>
    <source>
        <strain evidence="3">ChiHjej12B11-7776</strain>
    </source>
</reference>
<name>A0A9D1SPZ6_9BACT</name>
<reference evidence="3" key="2">
    <citation type="journal article" date="2021" name="PeerJ">
        <title>Extensive microbial diversity within the chicken gut microbiome revealed by metagenomics and culture.</title>
        <authorList>
            <person name="Gilroy R."/>
            <person name="Ravi A."/>
            <person name="Getino M."/>
            <person name="Pursley I."/>
            <person name="Horton D.L."/>
            <person name="Alikhan N.F."/>
            <person name="Baker D."/>
            <person name="Gharbi K."/>
            <person name="Hall N."/>
            <person name="Watson M."/>
            <person name="Adriaenssens E.M."/>
            <person name="Foster-Nyarko E."/>
            <person name="Jarju S."/>
            <person name="Secka A."/>
            <person name="Antonio M."/>
            <person name="Oren A."/>
            <person name="Chaudhuri R.R."/>
            <person name="La Ragione R."/>
            <person name="Hildebrand F."/>
            <person name="Pallen M.J."/>
        </authorList>
    </citation>
    <scope>NUCLEOTIDE SEQUENCE</scope>
    <source>
        <strain evidence="3">ChiHjej12B11-7776</strain>
    </source>
</reference>
<accession>A0A9D1SPZ6</accession>
<comment type="caution">
    <text evidence="3">The sequence shown here is derived from an EMBL/GenBank/DDBJ whole genome shotgun (WGS) entry which is preliminary data.</text>
</comment>
<sequence length="352" mass="39083">MMNWKRKLNRELDGIVPPYGDALPAPARPVRRRFGWMAAVAAVLVLAVVLPFLLPIGSASACVAVEINPKVVFVVKGGKVQSCVALNEDADVVLSYDGLQQKLCGQSVEEAVSAFADTAARLGYVDMDDVAAARISGTDKNKVQSVSQALSQFFAQKGVYSVAVQNFATVSEISDIIGQNVRTFAAQANKISPVYSQRSAPKDAQQAEEYYRTHYLFGEVKQTVQLLVQCFMQDILDFADGIADQLMQFVEYVSDEVFESVAHTVVSLLQRVWQPAEAFFDLLELPNTLEQFYAKVQEFLSVQAQIRERMFAQAYEQAREALSQSQVQSFLQDVIAQYGSEQAYWQSVTQQQ</sequence>
<protein>
    <recommendedName>
        <fullName evidence="2">Anti-sigma factor RsgI-like middle domain-containing protein</fullName>
    </recommendedName>
</protein>
<dbReference type="InterPro" id="IPR055431">
    <property type="entry name" value="RsgI_M"/>
</dbReference>
<dbReference type="Proteomes" id="UP000886852">
    <property type="component" value="Unassembled WGS sequence"/>
</dbReference>
<evidence type="ECO:0000259" key="2">
    <source>
        <dbReference type="Pfam" id="PF23750"/>
    </source>
</evidence>
<feature type="domain" description="Anti-sigma factor RsgI-like middle" evidence="2">
    <location>
        <begin position="61"/>
        <end position="166"/>
    </location>
</feature>
<organism evidence="3 4">
    <name type="scientific">Candidatus Fimimonas merdipullorum</name>
    <dbReference type="NCBI Taxonomy" id="2840822"/>
    <lineage>
        <taxon>Bacteria</taxon>
        <taxon>Pseudomonadati</taxon>
        <taxon>Myxococcota</taxon>
        <taxon>Myxococcia</taxon>
        <taxon>Myxococcales</taxon>
        <taxon>Cystobacterineae</taxon>
        <taxon>Myxococcaceae</taxon>
        <taxon>Myxococcaceae incertae sedis</taxon>
        <taxon>Candidatus Fimimonas</taxon>
    </lineage>
</organism>
<dbReference type="EMBL" id="DVOC01000101">
    <property type="protein sequence ID" value="HIU91478.1"/>
    <property type="molecule type" value="Genomic_DNA"/>
</dbReference>
<feature type="transmembrane region" description="Helical" evidence="1">
    <location>
        <begin position="34"/>
        <end position="54"/>
    </location>
</feature>
<evidence type="ECO:0000313" key="3">
    <source>
        <dbReference type="EMBL" id="HIU91478.1"/>
    </source>
</evidence>
<keyword evidence="1" id="KW-0472">Membrane</keyword>
<dbReference type="Pfam" id="PF23750">
    <property type="entry name" value="RsgI_M"/>
    <property type="match status" value="1"/>
</dbReference>
<dbReference type="AlphaFoldDB" id="A0A9D1SPZ6"/>
<keyword evidence="1" id="KW-0812">Transmembrane</keyword>